<evidence type="ECO:0000313" key="2">
    <source>
        <dbReference type="Proteomes" id="UP000033588"/>
    </source>
</evidence>
<reference evidence="1 2" key="1">
    <citation type="submission" date="2015-03" db="EMBL/GenBank/DDBJ databases">
        <title>Comparative genomics of Pseudomonas insights into diversity of traits involved in vanlence and defense.</title>
        <authorList>
            <person name="Qin Y."/>
        </authorList>
    </citation>
    <scope>NUCLEOTIDE SEQUENCE [LARGE SCALE GENOMIC DNA]</scope>
    <source>
        <strain evidence="1 2">C8</strain>
    </source>
</reference>
<accession>A0A0F4TZA8</accession>
<dbReference type="Proteomes" id="UP000033588">
    <property type="component" value="Unassembled WGS sequence"/>
</dbReference>
<protein>
    <submittedName>
        <fullName evidence="1">Uncharacterized protein</fullName>
    </submittedName>
</protein>
<organism evidence="1 2">
    <name type="scientific">Pseudomonas fluorescens</name>
    <dbReference type="NCBI Taxonomy" id="294"/>
    <lineage>
        <taxon>Bacteria</taxon>
        <taxon>Pseudomonadati</taxon>
        <taxon>Pseudomonadota</taxon>
        <taxon>Gammaproteobacteria</taxon>
        <taxon>Pseudomonadales</taxon>
        <taxon>Pseudomonadaceae</taxon>
        <taxon>Pseudomonas</taxon>
    </lineage>
</organism>
<dbReference type="EMBL" id="LACC01000009">
    <property type="protein sequence ID" value="KJZ49360.1"/>
    <property type="molecule type" value="Genomic_DNA"/>
</dbReference>
<proteinExistence type="predicted"/>
<dbReference type="AlphaFoldDB" id="A0A0F4TZA8"/>
<comment type="caution">
    <text evidence="1">The sequence shown here is derived from an EMBL/GenBank/DDBJ whole genome shotgun (WGS) entry which is preliminary data.</text>
</comment>
<dbReference type="PATRIC" id="fig|294.132.peg.5880"/>
<evidence type="ECO:0000313" key="1">
    <source>
        <dbReference type="EMBL" id="KJZ49360.1"/>
    </source>
</evidence>
<sequence length="85" mass="9057">MVEEKSSTGFWLVFALPFQQGEYNPSQLPSQDDQGLCGAEAPSPLFFVKPFPNRRTTGRHGGIVQKSASLGVASLAQASAAVFLS</sequence>
<name>A0A0F4TZA8_PSEFL</name>
<gene>
    <name evidence="1" type="ORF">VC35_06435</name>
</gene>